<evidence type="ECO:0000256" key="11">
    <source>
        <dbReference type="ARBA" id="ARBA00049902"/>
    </source>
</evidence>
<keyword evidence="7" id="KW-0808">Transferase</keyword>
<dbReference type="NCBIfam" id="TIGR02073">
    <property type="entry name" value="PBP_1c"/>
    <property type="match status" value="1"/>
</dbReference>
<organism evidence="15">
    <name type="scientific">Gracilinema caldarium</name>
    <dbReference type="NCBI Taxonomy" id="215591"/>
    <lineage>
        <taxon>Bacteria</taxon>
        <taxon>Pseudomonadati</taxon>
        <taxon>Spirochaetota</taxon>
        <taxon>Spirochaetia</taxon>
        <taxon>Spirochaetales</taxon>
        <taxon>Breznakiellaceae</taxon>
        <taxon>Gracilinema</taxon>
    </lineage>
</organism>
<evidence type="ECO:0000256" key="6">
    <source>
        <dbReference type="ARBA" id="ARBA00022676"/>
    </source>
</evidence>
<feature type="domain" description="Glycosyl transferase family 51" evidence="13">
    <location>
        <begin position="53"/>
        <end position="212"/>
    </location>
</feature>
<dbReference type="Pfam" id="PF06832">
    <property type="entry name" value="BiPBP_C"/>
    <property type="match status" value="1"/>
</dbReference>
<dbReference type="InterPro" id="IPR011815">
    <property type="entry name" value="PBP_1c"/>
</dbReference>
<evidence type="ECO:0000256" key="8">
    <source>
        <dbReference type="ARBA" id="ARBA00022801"/>
    </source>
</evidence>
<comment type="caution">
    <text evidence="15">The sequence shown here is derived from an EMBL/GenBank/DDBJ whole genome shotgun (WGS) entry which is preliminary data.</text>
</comment>
<evidence type="ECO:0000256" key="3">
    <source>
        <dbReference type="ARBA" id="ARBA00007739"/>
    </source>
</evidence>
<keyword evidence="5" id="KW-0645">Protease</keyword>
<dbReference type="GO" id="GO:0008658">
    <property type="term" value="F:penicillin binding"/>
    <property type="evidence" value="ECO:0007669"/>
    <property type="project" value="InterPro"/>
</dbReference>
<dbReference type="InterPro" id="IPR050396">
    <property type="entry name" value="Glycosyltr_51/Transpeptidase"/>
</dbReference>
<evidence type="ECO:0000256" key="5">
    <source>
        <dbReference type="ARBA" id="ARBA00022670"/>
    </source>
</evidence>
<dbReference type="SUPFAM" id="SSF56601">
    <property type="entry name" value="beta-lactamase/transpeptidase-like"/>
    <property type="match status" value="1"/>
</dbReference>
<dbReference type="GO" id="GO:0006508">
    <property type="term" value="P:proteolysis"/>
    <property type="evidence" value="ECO:0007669"/>
    <property type="project" value="UniProtKB-KW"/>
</dbReference>
<evidence type="ECO:0000256" key="9">
    <source>
        <dbReference type="ARBA" id="ARBA00023268"/>
    </source>
</evidence>
<evidence type="ECO:0000259" key="14">
    <source>
        <dbReference type="Pfam" id="PF06832"/>
    </source>
</evidence>
<dbReference type="Pfam" id="PF00912">
    <property type="entry name" value="Transgly"/>
    <property type="match status" value="1"/>
</dbReference>
<dbReference type="PANTHER" id="PTHR32282:SF15">
    <property type="entry name" value="PENICILLIN-BINDING PROTEIN 1C"/>
    <property type="match status" value="1"/>
</dbReference>
<dbReference type="InterPro" id="IPR009647">
    <property type="entry name" value="PBP_C"/>
</dbReference>
<dbReference type="InterPro" id="IPR036950">
    <property type="entry name" value="PBP_transglycosylase"/>
</dbReference>
<dbReference type="PANTHER" id="PTHR32282">
    <property type="entry name" value="BINDING PROTEIN TRANSPEPTIDASE, PUTATIVE-RELATED"/>
    <property type="match status" value="1"/>
</dbReference>
<dbReference type="SUPFAM" id="SSF53955">
    <property type="entry name" value="Lysozyme-like"/>
    <property type="match status" value="1"/>
</dbReference>
<evidence type="ECO:0000256" key="2">
    <source>
        <dbReference type="ARBA" id="ARBA00007090"/>
    </source>
</evidence>
<proteinExistence type="inferred from homology"/>
<protein>
    <recommendedName>
        <fullName evidence="10">peptidoglycan glycosyltransferase</fullName>
        <ecNumber evidence="10">2.4.99.28</ecNumber>
    </recommendedName>
</protein>
<evidence type="ECO:0000256" key="1">
    <source>
        <dbReference type="ARBA" id="ARBA00004752"/>
    </source>
</evidence>
<evidence type="ECO:0000256" key="10">
    <source>
        <dbReference type="ARBA" id="ARBA00044770"/>
    </source>
</evidence>
<reference evidence="15" key="1">
    <citation type="journal article" date="2020" name="mSystems">
        <title>Genome- and Community-Level Interaction Insights into Carbon Utilization and Element Cycling Functions of Hydrothermarchaeota in Hydrothermal Sediment.</title>
        <authorList>
            <person name="Zhou Z."/>
            <person name="Liu Y."/>
            <person name="Xu W."/>
            <person name="Pan J."/>
            <person name="Luo Z.H."/>
            <person name="Li M."/>
        </authorList>
    </citation>
    <scope>NUCLEOTIDE SEQUENCE [LARGE SCALE GENOMIC DNA]</scope>
    <source>
        <strain evidence="15">SpSt-503</strain>
    </source>
</reference>
<dbReference type="InterPro" id="IPR012338">
    <property type="entry name" value="Beta-lactam/transpept-like"/>
</dbReference>
<comment type="similarity">
    <text evidence="2">In the C-terminal section; belongs to the transpeptidase family.</text>
</comment>
<dbReference type="Pfam" id="PF00905">
    <property type="entry name" value="Transpeptidase"/>
    <property type="match status" value="1"/>
</dbReference>
<keyword evidence="6" id="KW-0328">Glycosyltransferase</keyword>
<dbReference type="GO" id="GO:0030288">
    <property type="term" value="C:outer membrane-bounded periplasmic space"/>
    <property type="evidence" value="ECO:0007669"/>
    <property type="project" value="TreeGrafter"/>
</dbReference>
<dbReference type="EC" id="2.4.99.28" evidence="10"/>
<evidence type="ECO:0000259" key="13">
    <source>
        <dbReference type="Pfam" id="PF00912"/>
    </source>
</evidence>
<evidence type="ECO:0000256" key="7">
    <source>
        <dbReference type="ARBA" id="ARBA00022679"/>
    </source>
</evidence>
<dbReference type="AlphaFoldDB" id="A0A7C3ELZ5"/>
<evidence type="ECO:0000259" key="12">
    <source>
        <dbReference type="Pfam" id="PF00905"/>
    </source>
</evidence>
<dbReference type="GO" id="GO:0008955">
    <property type="term" value="F:peptidoglycan glycosyltransferase activity"/>
    <property type="evidence" value="ECO:0007669"/>
    <property type="project" value="UniProtKB-EC"/>
</dbReference>
<dbReference type="InterPro" id="IPR001264">
    <property type="entry name" value="Glyco_trans_51"/>
</dbReference>
<accession>A0A7C3ELZ5</accession>
<keyword evidence="8" id="KW-0378">Hydrolase</keyword>
<evidence type="ECO:0000256" key="4">
    <source>
        <dbReference type="ARBA" id="ARBA00022645"/>
    </source>
</evidence>
<sequence>MVVRASLAAIFLIFLLSLPKPLFNEPYSPVLYDRRGELLGAQVAQDGQWRIPPAGPVNKKFSIALQVFEDRRFYLHPGIDPISLVRAAIQNIEQGRVVSGGSTLTMQTVRIFRGNRERNLLEKLVEAILALRLECTYSKKDILALYSAHAPFGGNVVGLEAASWRWFAHPSQDLSWAEAATLAVLPNNPGLVHPGANRAVLQKKRDALLQKLFNLGYLDRDAYYLALQESLPGPPHPLPRQAPHLLARAVTEKGSPRILSTLDGTLQRRATEILERYVQQFSRNAVMNGACIILDTKTGEVLAYVGNVFATEASVSHGRSVDIIGAPRSSGSLLKPFLYGAMLDSGELMPSELVSDIPTRIGSYNPENFNKGYLGAIPADQALARSLNIPAVRELRTYGVDRFARFLKRLGFTTLFRPGDDYGLPLVLGGAEVNLWDTAGVYAGLARRALLEDPKAPFFPAHYLMEYTPQSPHQIDEPPLSRGAAWLTLEALSMVNRPGEDGAWELFKSSRKVAWKTGTSFGFRDAWAMGTTPEYTIGVWIGNASGEGRAELQGSLTAAVVMWELFSALPGTTWFLRPEADLVPVEVCAKSGLPLGQDCEASRIDYIPRLAPRKESCHYCISVPMTTDKAYRVIITADVKDQVSFEKRFVLPPAEEFFYKRWNLTYQGLPPLAPEQRMLLTGTSSTDIAIVSPEARSAIYIPVEIDGRAGQLVCTATHRRSGALIFWHLDDTYVGSTKGNHQIEIRPGPGPHVLTLVDETGSSVRRSFTILSEP</sequence>
<dbReference type="Gene3D" id="3.40.710.10">
    <property type="entry name" value="DD-peptidase/beta-lactamase superfamily"/>
    <property type="match status" value="1"/>
</dbReference>
<feature type="domain" description="Penicillin-binding protein transpeptidase" evidence="12">
    <location>
        <begin position="289"/>
        <end position="533"/>
    </location>
</feature>
<dbReference type="GO" id="GO:0004180">
    <property type="term" value="F:carboxypeptidase activity"/>
    <property type="evidence" value="ECO:0007669"/>
    <property type="project" value="UniProtKB-KW"/>
</dbReference>
<comment type="pathway">
    <text evidence="1">Cell wall biogenesis; peptidoglycan biosynthesis.</text>
</comment>
<comment type="catalytic activity">
    <reaction evidence="11">
        <text>[GlcNAc-(1-&gt;4)-Mur2Ac(oyl-L-Ala-gamma-D-Glu-L-Lys-D-Ala-D-Ala)](n)-di-trans,octa-cis-undecaprenyl diphosphate + beta-D-GlcNAc-(1-&gt;4)-Mur2Ac(oyl-L-Ala-gamma-D-Glu-L-Lys-D-Ala-D-Ala)-di-trans,octa-cis-undecaprenyl diphosphate = [GlcNAc-(1-&gt;4)-Mur2Ac(oyl-L-Ala-gamma-D-Glu-L-Lys-D-Ala-D-Ala)](n+1)-di-trans,octa-cis-undecaprenyl diphosphate + di-trans,octa-cis-undecaprenyl diphosphate + H(+)</text>
        <dbReference type="Rhea" id="RHEA:23708"/>
        <dbReference type="Rhea" id="RHEA-COMP:9602"/>
        <dbReference type="Rhea" id="RHEA-COMP:9603"/>
        <dbReference type="ChEBI" id="CHEBI:15378"/>
        <dbReference type="ChEBI" id="CHEBI:58405"/>
        <dbReference type="ChEBI" id="CHEBI:60033"/>
        <dbReference type="ChEBI" id="CHEBI:78435"/>
        <dbReference type="EC" id="2.4.99.28"/>
    </reaction>
</comment>
<dbReference type="InterPro" id="IPR023346">
    <property type="entry name" value="Lysozyme-like_dom_sf"/>
</dbReference>
<comment type="similarity">
    <text evidence="3">In the N-terminal section; belongs to the glycosyltransferase 51 family.</text>
</comment>
<gene>
    <name evidence="15" type="primary">pbpC</name>
    <name evidence="15" type="ORF">ENS59_12520</name>
</gene>
<dbReference type="EMBL" id="DSVL01000382">
    <property type="protein sequence ID" value="HFH30309.1"/>
    <property type="molecule type" value="Genomic_DNA"/>
</dbReference>
<dbReference type="Gene3D" id="1.10.3810.10">
    <property type="entry name" value="Biosynthetic peptidoglycan transglycosylase-like"/>
    <property type="match status" value="1"/>
</dbReference>
<feature type="domain" description="Penicillin-binding C-terminal" evidence="14">
    <location>
        <begin position="685"/>
        <end position="765"/>
    </location>
</feature>
<evidence type="ECO:0000313" key="15">
    <source>
        <dbReference type="EMBL" id="HFH30309.1"/>
    </source>
</evidence>
<name>A0A7C3ELZ5_9SPIR</name>
<keyword evidence="4" id="KW-0121">Carboxypeptidase</keyword>
<dbReference type="InterPro" id="IPR001460">
    <property type="entry name" value="PCN-bd_Tpept"/>
</dbReference>
<dbReference type="GO" id="GO:0009252">
    <property type="term" value="P:peptidoglycan biosynthetic process"/>
    <property type="evidence" value="ECO:0007669"/>
    <property type="project" value="InterPro"/>
</dbReference>
<keyword evidence="9" id="KW-0511">Multifunctional enzyme</keyword>